<feature type="compositionally biased region" description="Basic and acidic residues" evidence="1">
    <location>
        <begin position="41"/>
        <end position="63"/>
    </location>
</feature>
<dbReference type="InterPro" id="IPR012348">
    <property type="entry name" value="RNR-like"/>
</dbReference>
<sequence>MRLTKFIPFLLGGLLILGIYGCSSPESDPVTPPATPISDTAEDHADHDHGDHADHDHGDHATADSDSPMAKMMPGLKELSPEDYKSAMAQHMCPVSGEMLGTMGAPEKVDVNGKSVWICCDGCKDKLLADPDKYLAKLNQ</sequence>
<dbReference type="OrthoDB" id="281529at2"/>
<protein>
    <submittedName>
        <fullName evidence="2">Uncharacterized protein</fullName>
    </submittedName>
</protein>
<evidence type="ECO:0000313" key="2">
    <source>
        <dbReference type="EMBL" id="PHQ35035.1"/>
    </source>
</evidence>
<accession>A0A2G1W7M0</accession>
<keyword evidence="3" id="KW-1185">Reference proteome</keyword>
<organism evidence="2 3">
    <name type="scientific">Rhodopirellula bahusiensis</name>
    <dbReference type="NCBI Taxonomy" id="2014065"/>
    <lineage>
        <taxon>Bacteria</taxon>
        <taxon>Pseudomonadati</taxon>
        <taxon>Planctomycetota</taxon>
        <taxon>Planctomycetia</taxon>
        <taxon>Pirellulales</taxon>
        <taxon>Pirellulaceae</taxon>
        <taxon>Rhodopirellula</taxon>
    </lineage>
</organism>
<dbReference type="Proteomes" id="UP000225740">
    <property type="component" value="Unassembled WGS sequence"/>
</dbReference>
<dbReference type="GeneID" id="90608763"/>
<proteinExistence type="predicted"/>
<dbReference type="PROSITE" id="PS51257">
    <property type="entry name" value="PROKAR_LIPOPROTEIN"/>
    <property type="match status" value="1"/>
</dbReference>
<evidence type="ECO:0000313" key="3">
    <source>
        <dbReference type="Proteomes" id="UP000225740"/>
    </source>
</evidence>
<dbReference type="EMBL" id="NIZW01000008">
    <property type="protein sequence ID" value="PHQ35035.1"/>
    <property type="molecule type" value="Genomic_DNA"/>
</dbReference>
<dbReference type="Gene3D" id="1.10.620.20">
    <property type="entry name" value="Ribonucleotide Reductase, subunit A"/>
    <property type="match status" value="1"/>
</dbReference>
<gene>
    <name evidence="2" type="ORF">CEE69_11430</name>
</gene>
<dbReference type="RefSeq" id="WP_099260999.1">
    <property type="nucleotide sequence ID" value="NZ_NIZW01000008.1"/>
</dbReference>
<comment type="caution">
    <text evidence="2">The sequence shown here is derived from an EMBL/GenBank/DDBJ whole genome shotgun (WGS) entry which is preliminary data.</text>
</comment>
<dbReference type="AlphaFoldDB" id="A0A2G1W7M0"/>
<reference evidence="2 3" key="1">
    <citation type="submission" date="2017-06" db="EMBL/GenBank/DDBJ databases">
        <title>Description of Rhodopirellula bahusiensis sp. nov.</title>
        <authorList>
            <person name="Kizina J."/>
            <person name="Harder J."/>
        </authorList>
    </citation>
    <scope>NUCLEOTIDE SEQUENCE [LARGE SCALE GENOMIC DNA]</scope>
    <source>
        <strain evidence="2 3">SWK21</strain>
    </source>
</reference>
<evidence type="ECO:0000256" key="1">
    <source>
        <dbReference type="SAM" id="MobiDB-lite"/>
    </source>
</evidence>
<name>A0A2G1W7M0_9BACT</name>
<dbReference type="GO" id="GO:0016491">
    <property type="term" value="F:oxidoreductase activity"/>
    <property type="evidence" value="ECO:0007669"/>
    <property type="project" value="InterPro"/>
</dbReference>
<feature type="region of interest" description="Disordered" evidence="1">
    <location>
        <begin position="27"/>
        <end position="81"/>
    </location>
</feature>